<feature type="signal peptide" evidence="1">
    <location>
        <begin position="1"/>
        <end position="21"/>
    </location>
</feature>
<dbReference type="AGR" id="WB:WBGene00195158"/>
<protein>
    <submittedName>
        <fullName evidence="2">Neuropeptide-Like Protein</fullName>
    </submittedName>
</protein>
<organism evidence="2 3">
    <name type="scientific">Caenorhabditis elegans</name>
    <dbReference type="NCBI Taxonomy" id="6239"/>
    <lineage>
        <taxon>Eukaryota</taxon>
        <taxon>Metazoa</taxon>
        <taxon>Ecdysozoa</taxon>
        <taxon>Nematoda</taxon>
        <taxon>Chromadorea</taxon>
        <taxon>Rhabditida</taxon>
        <taxon>Rhabditina</taxon>
        <taxon>Rhabditomorpha</taxon>
        <taxon>Rhabditoidea</taxon>
        <taxon>Rhabditidae</taxon>
        <taxon>Peloderinae</taxon>
        <taxon>Caenorhabditis</taxon>
    </lineage>
</organism>
<keyword evidence="3" id="KW-1185">Reference proteome</keyword>
<evidence type="ECO:0000256" key="1">
    <source>
        <dbReference type="SAM" id="SignalP"/>
    </source>
</evidence>
<feature type="chain" id="PRO_5003105687" evidence="1">
    <location>
        <begin position="22"/>
        <end position="47"/>
    </location>
</feature>
<dbReference type="AlphaFoldDB" id="D7SFQ0"/>
<dbReference type="InParanoid" id="D7SFQ0"/>
<reference evidence="2 3" key="1">
    <citation type="journal article" date="1998" name="Science">
        <title>Genome sequence of the nematode C. elegans: a platform for investigating biology.</title>
        <authorList>
            <consortium name="The C. elegans sequencing consortium"/>
            <person name="Sulson J.E."/>
            <person name="Waterston R."/>
        </authorList>
    </citation>
    <scope>NUCLEOTIDE SEQUENCE [LARGE SCALE GENOMIC DNA]</scope>
    <source>
        <strain evidence="2 3">Bristol N2</strain>
    </source>
</reference>
<evidence type="ECO:0000313" key="3">
    <source>
        <dbReference type="Proteomes" id="UP000001940"/>
    </source>
</evidence>
<evidence type="ECO:0000313" key="2">
    <source>
        <dbReference type="EMBL" id="CBM41199.1"/>
    </source>
</evidence>
<dbReference type="SMR" id="D7SFQ0"/>
<proteinExistence type="predicted"/>
<dbReference type="GeneID" id="13218868"/>
<keyword evidence="1" id="KW-0732">Signal</keyword>
<name>D7SFQ0_CAEEL</name>
<dbReference type="HOGENOM" id="CLU_3175898_0_0_1"/>
<dbReference type="EMBL" id="BX284605">
    <property type="protein sequence ID" value="CBM41199.1"/>
    <property type="molecule type" value="Genomic_DNA"/>
</dbReference>
<dbReference type="KEGG" id="cel:CELE_F26F2.11"/>
<dbReference type="CTD" id="13218868"/>
<dbReference type="PaxDb" id="6239-F26F2.11a"/>
<evidence type="ECO:0000313" key="4">
    <source>
        <dbReference type="WormBase" id="F26F2.11a"/>
    </source>
</evidence>
<dbReference type="Bgee" id="WBGene00195158">
    <property type="expression patterns" value="Expressed in pharyngeal muscle cell (C elegans) and 1 other cell type or tissue"/>
</dbReference>
<dbReference type="Proteomes" id="UP000001940">
    <property type="component" value="Chromosome V"/>
</dbReference>
<dbReference type="RefSeq" id="NP_001256931.1">
    <property type="nucleotide sequence ID" value="NM_001270002.1"/>
</dbReference>
<dbReference type="STRING" id="6239.F26F2.11a.1"/>
<accession>D7SFQ0</accession>
<dbReference type="WormBase" id="F26F2.11a">
    <property type="protein sequence ID" value="CE45091"/>
    <property type="gene ID" value="WBGene00195158"/>
</dbReference>
<sequence>MRFLLLLMLLISTVLVSLVSTSNIQKMKQRQQYMKNLERMLESFKYE</sequence>
<gene>
    <name evidence="2" type="ORF">CELE_F26F2.11</name>
    <name evidence="2 4" type="ORF">F26F2.11</name>
</gene>